<name>A0A081PHL3_9SPHI</name>
<dbReference type="Gene3D" id="3.40.50.300">
    <property type="entry name" value="P-loop containing nucleotide triphosphate hydrolases"/>
    <property type="match status" value="1"/>
</dbReference>
<protein>
    <submittedName>
        <fullName evidence="2">Conjugal transfer protein TraA</fullName>
    </submittedName>
</protein>
<dbReference type="AlphaFoldDB" id="A0A081PHL3"/>
<dbReference type="InterPro" id="IPR027417">
    <property type="entry name" value="P-loop_NTPase"/>
</dbReference>
<evidence type="ECO:0000313" key="3">
    <source>
        <dbReference type="Proteomes" id="UP000028007"/>
    </source>
</evidence>
<dbReference type="InterPro" id="IPR050678">
    <property type="entry name" value="DNA_Partitioning_ATPase"/>
</dbReference>
<dbReference type="Proteomes" id="UP000028007">
    <property type="component" value="Unassembled WGS sequence"/>
</dbReference>
<gene>
    <name evidence="2" type="ORF">N180_06560</name>
</gene>
<proteinExistence type="predicted"/>
<dbReference type="OrthoDB" id="978593at2"/>
<keyword evidence="3" id="KW-1185">Reference proteome</keyword>
<dbReference type="RefSeq" id="WP_037440319.1">
    <property type="nucleotide sequence ID" value="NZ_JNFF01000048.1"/>
</dbReference>
<dbReference type="EMBL" id="JNFF01000048">
    <property type="protein sequence ID" value="KEQ30186.1"/>
    <property type="molecule type" value="Genomic_DNA"/>
</dbReference>
<dbReference type="CDD" id="cd02042">
    <property type="entry name" value="ParAB_family"/>
    <property type="match status" value="1"/>
</dbReference>
<organism evidence="2 3">
    <name type="scientific">Pedobacter antarcticus 4BY</name>
    <dbReference type="NCBI Taxonomy" id="1358423"/>
    <lineage>
        <taxon>Bacteria</taxon>
        <taxon>Pseudomonadati</taxon>
        <taxon>Bacteroidota</taxon>
        <taxon>Sphingobacteriia</taxon>
        <taxon>Sphingobacteriales</taxon>
        <taxon>Sphingobacteriaceae</taxon>
        <taxon>Pedobacter</taxon>
    </lineage>
</organism>
<sequence>METKKKTLKISFSTQKGGVGKSTMTTLLASVLHYRLGYNVLVMDCDFPQHSLTNMRERDKKTLMQNDYHKKAAMKQFQTINKKAYPIIKSKAENALDKASEYVSQSAVAPDVIFFDLPGTANTKGVLTTLKIMDFIFSPITADRLVVESTLGFTKAFLELPKTIEGNEQQELWLFWNQVDGREKTGLYEAYQSVIKTLNLPIMETRIMDSKRFRKETDDTESYVFRSSLLPAEPQLMKATKMDLFVEEFLKITHL</sequence>
<dbReference type="PANTHER" id="PTHR13696">
    <property type="entry name" value="P-LOOP CONTAINING NUCLEOSIDE TRIPHOSPHATE HYDROLASE"/>
    <property type="match status" value="1"/>
</dbReference>
<comment type="caution">
    <text evidence="2">The sequence shown here is derived from an EMBL/GenBank/DDBJ whole genome shotgun (WGS) entry which is preliminary data.</text>
</comment>
<dbReference type="SUPFAM" id="SSF52540">
    <property type="entry name" value="P-loop containing nucleoside triphosphate hydrolases"/>
    <property type="match status" value="1"/>
</dbReference>
<dbReference type="PANTHER" id="PTHR13696:SF52">
    <property type="entry name" value="PARA FAMILY PROTEIN CT_582"/>
    <property type="match status" value="1"/>
</dbReference>
<dbReference type="Pfam" id="PF01656">
    <property type="entry name" value="CbiA"/>
    <property type="match status" value="1"/>
</dbReference>
<reference evidence="2 3" key="1">
    <citation type="journal article" date="1992" name="Int. J. Syst. Bacteriol.">
        <title>Sphingobacterium antarcticus sp. nov. a Psychrotrophic Bacterium from the Soils of Schirmacher Oasis, Antarctica.</title>
        <authorList>
            <person name="Shivaji S."/>
            <person name="Ray M.K."/>
            <person name="Rao N.S."/>
            <person name="Saiserr L."/>
            <person name="Jagannadham M.V."/>
            <person name="Kumar G.S."/>
            <person name="Reddy G."/>
            <person name="Bhargava P.M."/>
        </authorList>
    </citation>
    <scope>NUCLEOTIDE SEQUENCE [LARGE SCALE GENOMIC DNA]</scope>
    <source>
        <strain evidence="2 3">4BY</strain>
    </source>
</reference>
<accession>A0A081PHL3</accession>
<feature type="domain" description="CobQ/CobB/MinD/ParA nucleotide binding" evidence="1">
    <location>
        <begin position="10"/>
        <end position="213"/>
    </location>
</feature>
<evidence type="ECO:0000259" key="1">
    <source>
        <dbReference type="Pfam" id="PF01656"/>
    </source>
</evidence>
<evidence type="ECO:0000313" key="2">
    <source>
        <dbReference type="EMBL" id="KEQ30186.1"/>
    </source>
</evidence>
<dbReference type="eggNOG" id="COG1192">
    <property type="taxonomic scope" value="Bacteria"/>
</dbReference>
<dbReference type="InterPro" id="IPR002586">
    <property type="entry name" value="CobQ/CobB/MinD/ParA_Nub-bd_dom"/>
</dbReference>